<evidence type="ECO:0000313" key="1">
    <source>
        <dbReference type="EMBL" id="PKB98719.1"/>
    </source>
</evidence>
<dbReference type="AlphaFoldDB" id="A0A2N0NVW4"/>
<evidence type="ECO:0000313" key="2">
    <source>
        <dbReference type="Proteomes" id="UP000232722"/>
    </source>
</evidence>
<proteinExistence type="predicted"/>
<gene>
    <name evidence="1" type="ORF">RhiirA5_430902</name>
</gene>
<sequence>MLHEAVENTTDSNLNSSLALLLLINQEEDLTITSLEENLINEDILISPLNKEIS</sequence>
<reference evidence="1 2" key="2">
    <citation type="submission" date="2017-09" db="EMBL/GenBank/DDBJ databases">
        <title>Extensive intraspecific genome diversity in a model arbuscular mycorrhizal fungus.</title>
        <authorList>
            <person name="Chen E.C."/>
            <person name="Morin E."/>
            <person name="Beaudet D."/>
            <person name="Noel J."/>
            <person name="Ndikumana S."/>
            <person name="Charron P."/>
            <person name="St-Onge C."/>
            <person name="Giorgi J."/>
            <person name="Grigoriev I.V."/>
            <person name="Roux C."/>
            <person name="Martin F.M."/>
            <person name="Corradi N."/>
        </authorList>
    </citation>
    <scope>NUCLEOTIDE SEQUENCE [LARGE SCALE GENOMIC DNA]</scope>
    <source>
        <strain evidence="1 2">A5</strain>
    </source>
</reference>
<feature type="non-terminal residue" evidence="1">
    <location>
        <position position="54"/>
    </location>
</feature>
<reference evidence="1 2" key="1">
    <citation type="submission" date="2016-04" db="EMBL/GenBank/DDBJ databases">
        <title>Genome analyses suggest a sexual origin of heterokaryosis in a supposedly ancient asexual fungus.</title>
        <authorList>
            <person name="Ropars J."/>
            <person name="Sedzielewska K."/>
            <person name="Noel J."/>
            <person name="Charron P."/>
            <person name="Farinelli L."/>
            <person name="Marton T."/>
            <person name="Kruger M."/>
            <person name="Pelin A."/>
            <person name="Brachmann A."/>
            <person name="Corradi N."/>
        </authorList>
    </citation>
    <scope>NUCLEOTIDE SEQUENCE [LARGE SCALE GENOMIC DNA]</scope>
    <source>
        <strain evidence="1 2">A5</strain>
    </source>
</reference>
<protein>
    <submittedName>
        <fullName evidence="1">Uncharacterized protein</fullName>
    </submittedName>
</protein>
<dbReference type="Proteomes" id="UP000232722">
    <property type="component" value="Unassembled WGS sequence"/>
</dbReference>
<name>A0A2N0NVW4_9GLOM</name>
<dbReference type="EMBL" id="LLXJ01002494">
    <property type="protein sequence ID" value="PKB98719.1"/>
    <property type="molecule type" value="Genomic_DNA"/>
</dbReference>
<comment type="caution">
    <text evidence="1">The sequence shown here is derived from an EMBL/GenBank/DDBJ whole genome shotgun (WGS) entry which is preliminary data.</text>
</comment>
<organism evidence="1 2">
    <name type="scientific">Rhizophagus irregularis</name>
    <dbReference type="NCBI Taxonomy" id="588596"/>
    <lineage>
        <taxon>Eukaryota</taxon>
        <taxon>Fungi</taxon>
        <taxon>Fungi incertae sedis</taxon>
        <taxon>Mucoromycota</taxon>
        <taxon>Glomeromycotina</taxon>
        <taxon>Glomeromycetes</taxon>
        <taxon>Glomerales</taxon>
        <taxon>Glomeraceae</taxon>
        <taxon>Rhizophagus</taxon>
    </lineage>
</organism>
<accession>A0A2N0NVW4</accession>